<keyword evidence="2" id="KW-1185">Reference proteome</keyword>
<dbReference type="HOGENOM" id="CLU_2868551_0_0_1"/>
<gene>
    <name evidence="1" type="ORF">PISMIDRAFT_377711</name>
</gene>
<dbReference type="Proteomes" id="UP000054018">
    <property type="component" value="Unassembled WGS sequence"/>
</dbReference>
<dbReference type="OrthoDB" id="10537940at2759"/>
<name>A0A0C9ZRF6_9AGAM</name>
<reference evidence="1 2" key="1">
    <citation type="submission" date="2014-04" db="EMBL/GenBank/DDBJ databases">
        <authorList>
            <consortium name="DOE Joint Genome Institute"/>
            <person name="Kuo A."/>
            <person name="Kohler A."/>
            <person name="Costa M.D."/>
            <person name="Nagy L.G."/>
            <person name="Floudas D."/>
            <person name="Copeland A."/>
            <person name="Barry K.W."/>
            <person name="Cichocki N."/>
            <person name="Veneault-Fourrey C."/>
            <person name="LaButti K."/>
            <person name="Lindquist E.A."/>
            <person name="Lipzen A."/>
            <person name="Lundell T."/>
            <person name="Morin E."/>
            <person name="Murat C."/>
            <person name="Sun H."/>
            <person name="Tunlid A."/>
            <person name="Henrissat B."/>
            <person name="Grigoriev I.V."/>
            <person name="Hibbett D.S."/>
            <person name="Martin F."/>
            <person name="Nordberg H.P."/>
            <person name="Cantor M.N."/>
            <person name="Hua S.X."/>
        </authorList>
    </citation>
    <scope>NUCLEOTIDE SEQUENCE [LARGE SCALE GENOMIC DNA]</scope>
    <source>
        <strain evidence="1 2">441</strain>
    </source>
</reference>
<proteinExistence type="predicted"/>
<evidence type="ECO:0000313" key="1">
    <source>
        <dbReference type="EMBL" id="KIK24837.1"/>
    </source>
</evidence>
<protein>
    <submittedName>
        <fullName evidence="1">Uncharacterized protein</fullName>
    </submittedName>
</protein>
<sequence>MSDVVLHILISRVDYQSALATERPAASWLKGGSLVPPLTTFQSLPCRILPLRSESSQGICFAIL</sequence>
<reference evidence="2" key="2">
    <citation type="submission" date="2015-01" db="EMBL/GenBank/DDBJ databases">
        <title>Evolutionary Origins and Diversification of the Mycorrhizal Mutualists.</title>
        <authorList>
            <consortium name="DOE Joint Genome Institute"/>
            <consortium name="Mycorrhizal Genomics Consortium"/>
            <person name="Kohler A."/>
            <person name="Kuo A."/>
            <person name="Nagy L.G."/>
            <person name="Floudas D."/>
            <person name="Copeland A."/>
            <person name="Barry K.W."/>
            <person name="Cichocki N."/>
            <person name="Veneault-Fourrey C."/>
            <person name="LaButti K."/>
            <person name="Lindquist E.A."/>
            <person name="Lipzen A."/>
            <person name="Lundell T."/>
            <person name="Morin E."/>
            <person name="Murat C."/>
            <person name="Riley R."/>
            <person name="Ohm R."/>
            <person name="Sun H."/>
            <person name="Tunlid A."/>
            <person name="Henrissat B."/>
            <person name="Grigoriev I.V."/>
            <person name="Hibbett D.S."/>
            <person name="Martin F."/>
        </authorList>
    </citation>
    <scope>NUCLEOTIDE SEQUENCE [LARGE SCALE GENOMIC DNA]</scope>
    <source>
        <strain evidence="2">441</strain>
    </source>
</reference>
<evidence type="ECO:0000313" key="2">
    <source>
        <dbReference type="Proteomes" id="UP000054018"/>
    </source>
</evidence>
<accession>A0A0C9ZRF6</accession>
<dbReference type="EMBL" id="KN833713">
    <property type="protein sequence ID" value="KIK24837.1"/>
    <property type="molecule type" value="Genomic_DNA"/>
</dbReference>
<dbReference type="AlphaFoldDB" id="A0A0C9ZRF6"/>
<organism evidence="1 2">
    <name type="scientific">Pisolithus microcarpus 441</name>
    <dbReference type="NCBI Taxonomy" id="765257"/>
    <lineage>
        <taxon>Eukaryota</taxon>
        <taxon>Fungi</taxon>
        <taxon>Dikarya</taxon>
        <taxon>Basidiomycota</taxon>
        <taxon>Agaricomycotina</taxon>
        <taxon>Agaricomycetes</taxon>
        <taxon>Agaricomycetidae</taxon>
        <taxon>Boletales</taxon>
        <taxon>Sclerodermatineae</taxon>
        <taxon>Pisolithaceae</taxon>
        <taxon>Pisolithus</taxon>
    </lineage>
</organism>